<dbReference type="Proteomes" id="UP001064106">
    <property type="component" value="Unassembled WGS sequence"/>
</dbReference>
<evidence type="ECO:0000256" key="1">
    <source>
        <dbReference type="SAM" id="SignalP"/>
    </source>
</evidence>
<comment type="caution">
    <text evidence="2">The sequence shown here is derived from an EMBL/GenBank/DDBJ whole genome shotgun (WGS) entry which is preliminary data.</text>
</comment>
<name>A0ABT2R0Z3_9GAMM</name>
<gene>
    <name evidence="2" type="ORF">MA04_02728</name>
</gene>
<organism evidence="2 3">
    <name type="scientific">Alloalcanivorax balearicus MACL04</name>
    <dbReference type="NCBI Taxonomy" id="1177182"/>
    <lineage>
        <taxon>Bacteria</taxon>
        <taxon>Pseudomonadati</taxon>
        <taxon>Pseudomonadota</taxon>
        <taxon>Gammaproteobacteria</taxon>
        <taxon>Oceanospirillales</taxon>
        <taxon>Alcanivoracaceae</taxon>
        <taxon>Alloalcanivorax</taxon>
    </lineage>
</organism>
<reference evidence="2" key="1">
    <citation type="submission" date="2012-09" db="EMBL/GenBank/DDBJ databases">
        <title>Genome Sequence of alkane-degrading Bacterium Alcanivorax balearicus MACL04.</title>
        <authorList>
            <person name="Lai Q."/>
            <person name="Shao Z."/>
        </authorList>
    </citation>
    <scope>NUCLEOTIDE SEQUENCE</scope>
    <source>
        <strain evidence="2">MACL04</strain>
    </source>
</reference>
<evidence type="ECO:0000313" key="3">
    <source>
        <dbReference type="Proteomes" id="UP001064106"/>
    </source>
</evidence>
<dbReference type="EMBL" id="ARXS01000016">
    <property type="protein sequence ID" value="MCU5783428.1"/>
    <property type="molecule type" value="Genomic_DNA"/>
</dbReference>
<accession>A0ABT2R0Z3</accession>
<feature type="signal peptide" evidence="1">
    <location>
        <begin position="1"/>
        <end position="19"/>
    </location>
</feature>
<keyword evidence="1" id="KW-0732">Signal</keyword>
<sequence length="125" mass="13472">MKKVVALLLSFLLPGLLHAGEPTCHTSTAAPYCYYLGKVKQLYINESGVMLLYFDTPMSSGAPASVGIGGVSKFVAGAISYKDKSEFASYFYSTALAAQTTGKDVKIQMRGTVGGYLKIDRIWVE</sequence>
<proteinExistence type="predicted"/>
<feature type="chain" id="PRO_5045524569" evidence="1">
    <location>
        <begin position="20"/>
        <end position="125"/>
    </location>
</feature>
<keyword evidence="3" id="KW-1185">Reference proteome</keyword>
<dbReference type="RefSeq" id="WP_262461032.1">
    <property type="nucleotide sequence ID" value="NZ_ARXS01000016.1"/>
</dbReference>
<evidence type="ECO:0000313" key="2">
    <source>
        <dbReference type="EMBL" id="MCU5783428.1"/>
    </source>
</evidence>
<protein>
    <submittedName>
        <fullName evidence="2">Uncharacterized protein</fullName>
    </submittedName>
</protein>